<dbReference type="InterPro" id="IPR000531">
    <property type="entry name" value="Beta-barrel_TonB"/>
</dbReference>
<proteinExistence type="inferred from homology"/>
<dbReference type="Proteomes" id="UP001447857">
    <property type="component" value="Chromosome"/>
</dbReference>
<keyword evidence="9 10" id="KW-0998">Cell outer membrane</keyword>
<accession>A0ABZ2QIF0</accession>
<evidence type="ECO:0000259" key="13">
    <source>
        <dbReference type="Pfam" id="PF07715"/>
    </source>
</evidence>
<feature type="domain" description="TonB-dependent receptor-like beta-barrel" evidence="12">
    <location>
        <begin position="269"/>
        <end position="684"/>
    </location>
</feature>
<evidence type="ECO:0000256" key="8">
    <source>
        <dbReference type="ARBA" id="ARBA00023170"/>
    </source>
</evidence>
<keyword evidence="8 14" id="KW-0675">Receptor</keyword>
<comment type="subcellular location">
    <subcellularLocation>
        <location evidence="1 10">Cell outer membrane</location>
        <topology evidence="1 10">Multi-pass membrane protein</topology>
    </subcellularLocation>
</comment>
<evidence type="ECO:0000256" key="2">
    <source>
        <dbReference type="ARBA" id="ARBA00022448"/>
    </source>
</evidence>
<dbReference type="InterPro" id="IPR037066">
    <property type="entry name" value="Plug_dom_sf"/>
</dbReference>
<evidence type="ECO:0000256" key="4">
    <source>
        <dbReference type="ARBA" id="ARBA00022692"/>
    </source>
</evidence>
<keyword evidence="4 10" id="KW-0812">Transmembrane</keyword>
<dbReference type="InterPro" id="IPR036942">
    <property type="entry name" value="Beta-barrel_TonB_sf"/>
</dbReference>
<evidence type="ECO:0000256" key="11">
    <source>
        <dbReference type="RuleBase" id="RU003357"/>
    </source>
</evidence>
<evidence type="ECO:0000256" key="3">
    <source>
        <dbReference type="ARBA" id="ARBA00022452"/>
    </source>
</evidence>
<feature type="domain" description="TonB-dependent receptor plug" evidence="13">
    <location>
        <begin position="63"/>
        <end position="171"/>
    </location>
</feature>
<keyword evidence="3 10" id="KW-1134">Transmembrane beta strand</keyword>
<dbReference type="InterPro" id="IPR039426">
    <property type="entry name" value="TonB-dep_rcpt-like"/>
</dbReference>
<dbReference type="InterPro" id="IPR012910">
    <property type="entry name" value="Plug_dom"/>
</dbReference>
<evidence type="ECO:0000256" key="5">
    <source>
        <dbReference type="ARBA" id="ARBA00022729"/>
    </source>
</evidence>
<evidence type="ECO:0000256" key="9">
    <source>
        <dbReference type="ARBA" id="ARBA00023237"/>
    </source>
</evidence>
<sequence length="718" mass="80906">MKTFFLGAKAQRYKGSEVFTNRTKFVFSTFSFLFSLFSFAQQQDSTKVNSLDEVLVSAVRVTSKTPVSFSNMDKKEIKYRNLGQDIPVLMNYLPSVVTTSDAGNGVGYTGIRVRGSDATRVNVTINGIPYNDAESQGTFWVNMPDFASSVESLQLQRGVGTSTNGAGAFGASLNMLTDSYANKATGEISSSAGSFNTIKNTVKFSTGLLNDHFEIAGRLSAIKSQGYIDRASSDLKSYFLQGTYVGKTTLIKALVFGGTEKTYQSWNGIDGETLNTNRTFNSAGMYTDEAGNVRFYDNETDNYKQDHYQLHWSESISDKWSTNFALHYTKGKGYYENYKEDADMAEYNLDPVGSVTTTDLVRQKWLDNDFYGTTFSAKYVTEKLNVILGGGWNKYEGDHFGKVIWARYASQSELGDHYYDDFSTKTDGNIFAKANYQLTEKLSLYGDLQYRNVKYKANSAETGLVDDNFNFFNPKAGLNYEINQKSTLYFSYARANREPNRTDYEGGNVKPEKLNDFELGWRFNSEKFQLNSNVYYMAYKDQLILTGRLDDVGNPIRANTEKSYRLGLEVDATIALSDKFTLRPNFTLSSNKNVDLAVDGEYYGTTKIAYSPEVIAGNVIVFKPIEGLYLSLLQKYVGEQFMNNIELPSAKLADYFVNDFNASYEIKPNSIFKSITITGMVNNIFDKKYVSNGYMWDIYPYYYPQAGTNFLVGLNLKF</sequence>
<evidence type="ECO:0000313" key="15">
    <source>
        <dbReference type="Proteomes" id="UP001447857"/>
    </source>
</evidence>
<evidence type="ECO:0000256" key="6">
    <source>
        <dbReference type="ARBA" id="ARBA00023077"/>
    </source>
</evidence>
<dbReference type="EMBL" id="CP147988">
    <property type="protein sequence ID" value="WXK51351.1"/>
    <property type="molecule type" value="Genomic_DNA"/>
</dbReference>
<keyword evidence="7 10" id="KW-0472">Membrane</keyword>
<name>A0ABZ2QIF0_9FLAO</name>
<evidence type="ECO:0000313" key="14">
    <source>
        <dbReference type="EMBL" id="WXK51351.1"/>
    </source>
</evidence>
<keyword evidence="15" id="KW-1185">Reference proteome</keyword>
<evidence type="ECO:0000256" key="1">
    <source>
        <dbReference type="ARBA" id="ARBA00004571"/>
    </source>
</evidence>
<reference evidence="14 15" key="1">
    <citation type="submission" date="2024-02" db="EMBL/GenBank/DDBJ databases">
        <title>complete genome of Flavobacterium ginsenosidimutans Str. YTB16.</title>
        <authorList>
            <person name="Wang Q."/>
        </authorList>
    </citation>
    <scope>NUCLEOTIDE SEQUENCE [LARGE SCALE GENOMIC DNA]</scope>
    <source>
        <strain evidence="14 15">YTB16</strain>
    </source>
</reference>
<dbReference type="PROSITE" id="PS52016">
    <property type="entry name" value="TONB_DEPENDENT_REC_3"/>
    <property type="match status" value="1"/>
</dbReference>
<organism evidence="14 15">
    <name type="scientific">Flavobacterium ginsenosidimutans</name>
    <dbReference type="NCBI Taxonomy" id="687844"/>
    <lineage>
        <taxon>Bacteria</taxon>
        <taxon>Pseudomonadati</taxon>
        <taxon>Bacteroidota</taxon>
        <taxon>Flavobacteriia</taxon>
        <taxon>Flavobacteriales</taxon>
        <taxon>Flavobacteriaceae</taxon>
        <taxon>Flavobacterium</taxon>
    </lineage>
</organism>
<dbReference type="Pfam" id="PF00593">
    <property type="entry name" value="TonB_dep_Rec_b-barrel"/>
    <property type="match status" value="1"/>
</dbReference>
<keyword evidence="2 10" id="KW-0813">Transport</keyword>
<protein>
    <submittedName>
        <fullName evidence="14">TonB-dependent receptor</fullName>
    </submittedName>
</protein>
<dbReference type="SUPFAM" id="SSF56935">
    <property type="entry name" value="Porins"/>
    <property type="match status" value="1"/>
</dbReference>
<comment type="similarity">
    <text evidence="10 11">Belongs to the TonB-dependent receptor family.</text>
</comment>
<gene>
    <name evidence="14" type="ORF">V6624_06885</name>
</gene>
<dbReference type="PANTHER" id="PTHR30069">
    <property type="entry name" value="TONB-DEPENDENT OUTER MEMBRANE RECEPTOR"/>
    <property type="match status" value="1"/>
</dbReference>
<dbReference type="Gene3D" id="2.170.130.10">
    <property type="entry name" value="TonB-dependent receptor, plug domain"/>
    <property type="match status" value="1"/>
</dbReference>
<dbReference type="Gene3D" id="2.40.170.20">
    <property type="entry name" value="TonB-dependent receptor, beta-barrel domain"/>
    <property type="match status" value="1"/>
</dbReference>
<dbReference type="Pfam" id="PF07715">
    <property type="entry name" value="Plug"/>
    <property type="match status" value="1"/>
</dbReference>
<keyword evidence="6 11" id="KW-0798">TonB box</keyword>
<dbReference type="RefSeq" id="WP_338841366.1">
    <property type="nucleotide sequence ID" value="NZ_CP147988.1"/>
</dbReference>
<evidence type="ECO:0000256" key="7">
    <source>
        <dbReference type="ARBA" id="ARBA00023136"/>
    </source>
</evidence>
<evidence type="ECO:0000256" key="10">
    <source>
        <dbReference type="PROSITE-ProRule" id="PRU01360"/>
    </source>
</evidence>
<evidence type="ECO:0000259" key="12">
    <source>
        <dbReference type="Pfam" id="PF00593"/>
    </source>
</evidence>
<keyword evidence="5" id="KW-0732">Signal</keyword>
<dbReference type="PANTHER" id="PTHR30069:SF29">
    <property type="entry name" value="HEMOGLOBIN AND HEMOGLOBIN-HAPTOGLOBIN-BINDING PROTEIN 1-RELATED"/>
    <property type="match status" value="1"/>
</dbReference>